<evidence type="ECO:0000256" key="1">
    <source>
        <dbReference type="ARBA" id="ARBA00023015"/>
    </source>
</evidence>
<comment type="caution">
    <text evidence="7">The sequence shown here is derived from an EMBL/GenBank/DDBJ whole genome shotgun (WGS) entry which is preliminary data.</text>
</comment>
<evidence type="ECO:0000256" key="5">
    <source>
        <dbReference type="SAM" id="MobiDB-lite"/>
    </source>
</evidence>
<evidence type="ECO:0000259" key="6">
    <source>
        <dbReference type="PROSITE" id="PS00463"/>
    </source>
</evidence>
<keyword evidence="3" id="KW-0804">Transcription</keyword>
<dbReference type="GeneID" id="89998663"/>
<dbReference type="InterPro" id="IPR036864">
    <property type="entry name" value="Zn2-C6_fun-type_DNA-bd_sf"/>
</dbReference>
<accession>A0ABR0RQZ7</accession>
<feature type="compositionally biased region" description="Polar residues" evidence="5">
    <location>
        <begin position="96"/>
        <end position="105"/>
    </location>
</feature>
<keyword evidence="4" id="KW-0539">Nucleus</keyword>
<dbReference type="EMBL" id="JAVHJV010000005">
    <property type="protein sequence ID" value="KAK5942649.1"/>
    <property type="molecule type" value="Genomic_DNA"/>
</dbReference>
<dbReference type="Proteomes" id="UP001334248">
    <property type="component" value="Unassembled WGS sequence"/>
</dbReference>
<evidence type="ECO:0000256" key="2">
    <source>
        <dbReference type="ARBA" id="ARBA00023125"/>
    </source>
</evidence>
<dbReference type="RefSeq" id="XP_064730739.1">
    <property type="nucleotide sequence ID" value="XM_064873635.1"/>
</dbReference>
<evidence type="ECO:0000256" key="4">
    <source>
        <dbReference type="ARBA" id="ARBA00023242"/>
    </source>
</evidence>
<evidence type="ECO:0000313" key="8">
    <source>
        <dbReference type="Proteomes" id="UP001334248"/>
    </source>
</evidence>
<keyword evidence="1" id="KW-0805">Transcription regulation</keyword>
<sequence>MSRNGVKSPASEVKFSPNLRRACEECHQRKIRCQVSDDCTVCNYCQSNNKICFFLPQNKSGRPKPSSGGIREKSAANITALSAAISDAIESNKDINSSLEQGTAARTTPPRPTIPQRRTDPTPPGLPSLTQYSSEPQCLLGSAWDVAFNASDYSMAPTMNGLGSGTSCCPSDVSEPNSDYQKMDLTQSTSTWNSGSLDSDWSFNQPMSMPNTHFPSTASGNPCSPPSDYYGISKQHYSSILNLANQLQSCFDSTRSSSNMPFAGGQRSRKQFEPLLKIVDISCAMSCHTLQQYDFSNLSMTQSGMDDDFIISTLFQVDGTKRSLIALIVAIQLRILDICDTLLEWCLPPNGPSGLDTLLIIKKLEVYGVQSRIALSSVGKIDHSFNSVIEDAKRRIMHMQGICEKFKAEVTL</sequence>
<organism evidence="7 8">
    <name type="scientific">Knufia obscura</name>
    <dbReference type="NCBI Taxonomy" id="1635080"/>
    <lineage>
        <taxon>Eukaryota</taxon>
        <taxon>Fungi</taxon>
        <taxon>Dikarya</taxon>
        <taxon>Ascomycota</taxon>
        <taxon>Pezizomycotina</taxon>
        <taxon>Eurotiomycetes</taxon>
        <taxon>Chaetothyriomycetidae</taxon>
        <taxon>Chaetothyriales</taxon>
        <taxon>Trichomeriaceae</taxon>
        <taxon>Knufia</taxon>
    </lineage>
</organism>
<feature type="domain" description="Zn(2)-C6 fungal-type" evidence="6">
    <location>
        <begin position="22"/>
        <end position="52"/>
    </location>
</feature>
<dbReference type="Gene3D" id="4.10.240.10">
    <property type="entry name" value="Zn(2)-C6 fungal-type DNA-binding domain"/>
    <property type="match status" value="1"/>
</dbReference>
<proteinExistence type="predicted"/>
<gene>
    <name evidence="7" type="ORF">PMZ80_005214</name>
</gene>
<name>A0ABR0RQZ7_9EURO</name>
<protein>
    <recommendedName>
        <fullName evidence="6">Zn(2)-C6 fungal-type domain-containing protein</fullName>
    </recommendedName>
</protein>
<evidence type="ECO:0000256" key="3">
    <source>
        <dbReference type="ARBA" id="ARBA00023163"/>
    </source>
</evidence>
<dbReference type="SUPFAM" id="SSF57701">
    <property type="entry name" value="Zn2/Cys6 DNA-binding domain"/>
    <property type="match status" value="1"/>
</dbReference>
<keyword evidence="8" id="KW-1185">Reference proteome</keyword>
<feature type="region of interest" description="Disordered" evidence="5">
    <location>
        <begin position="96"/>
        <end position="132"/>
    </location>
</feature>
<dbReference type="CDD" id="cd00067">
    <property type="entry name" value="GAL4"/>
    <property type="match status" value="1"/>
</dbReference>
<evidence type="ECO:0000313" key="7">
    <source>
        <dbReference type="EMBL" id="KAK5942649.1"/>
    </source>
</evidence>
<dbReference type="PROSITE" id="PS00463">
    <property type="entry name" value="ZN2_CY6_FUNGAL_1"/>
    <property type="match status" value="1"/>
</dbReference>
<reference evidence="7 8" key="1">
    <citation type="journal article" date="2023" name="Res Sq">
        <title>Genomic and morphological characterization of Knufia obscura isolated from the Mars 2020 spacecraft assembly facility.</title>
        <authorList>
            <person name="Chander A.M."/>
            <person name="Teixeira M.M."/>
            <person name="Singh N.K."/>
            <person name="Williams M.P."/>
            <person name="Parker C.W."/>
            <person name="Leo P."/>
            <person name="Stajich J.E."/>
            <person name="Torok T."/>
            <person name="Tighe S."/>
            <person name="Mason C.E."/>
            <person name="Venkateswaran K."/>
        </authorList>
    </citation>
    <scope>NUCLEOTIDE SEQUENCE [LARGE SCALE GENOMIC DNA]</scope>
    <source>
        <strain evidence="7 8">CCFEE 5817</strain>
    </source>
</reference>
<dbReference type="InterPro" id="IPR001138">
    <property type="entry name" value="Zn2Cys6_DnaBD"/>
</dbReference>
<keyword evidence="2" id="KW-0238">DNA-binding</keyword>